<dbReference type="Proteomes" id="UP000239002">
    <property type="component" value="Unassembled WGS sequence"/>
</dbReference>
<organism evidence="2 3">
    <name type="scientific">Nonlabens xylanidelens</name>
    <dbReference type="NCBI Taxonomy" id="191564"/>
    <lineage>
        <taxon>Bacteria</taxon>
        <taxon>Pseudomonadati</taxon>
        <taxon>Bacteroidota</taxon>
        <taxon>Flavobacteriia</taxon>
        <taxon>Flavobacteriales</taxon>
        <taxon>Flavobacteriaceae</taxon>
        <taxon>Nonlabens</taxon>
    </lineage>
</organism>
<evidence type="ECO:0000313" key="3">
    <source>
        <dbReference type="Proteomes" id="UP000239002"/>
    </source>
</evidence>
<gene>
    <name evidence="2" type="ORF">LY01_02411</name>
</gene>
<keyword evidence="1" id="KW-0732">Signal</keyword>
<protein>
    <recommendedName>
        <fullName evidence="4">Lipoprotein</fullName>
    </recommendedName>
</protein>
<evidence type="ECO:0008006" key="4">
    <source>
        <dbReference type="Google" id="ProtNLM"/>
    </source>
</evidence>
<reference evidence="2 3" key="1">
    <citation type="submission" date="2018-02" db="EMBL/GenBank/DDBJ databases">
        <title>Genomic Encyclopedia of Archaeal and Bacterial Type Strains, Phase II (KMG-II): from individual species to whole genera.</title>
        <authorList>
            <person name="Goeker M."/>
        </authorList>
    </citation>
    <scope>NUCLEOTIDE SEQUENCE [LARGE SCALE GENOMIC DNA]</scope>
    <source>
        <strain evidence="2 3">DSM 16809</strain>
    </source>
</reference>
<dbReference type="RefSeq" id="WP_104516083.1">
    <property type="nucleotide sequence ID" value="NZ_MQVW01000024.1"/>
</dbReference>
<feature type="chain" id="PRO_5015572370" description="Lipoprotein" evidence="1">
    <location>
        <begin position="18"/>
        <end position="145"/>
    </location>
</feature>
<sequence>MKNFLLLLICFCFLSCASDKFVRKAKHKESTQDLIEFKDYLLKNNVMDDFKESRPITGIKDPVILGFYNKYNVGSMHIWKCGEDNYDTPSSPFITCGDTIDLYYNGTHMISTIHAITFDYSSEPLELKASIDEEKHKITNRIYVF</sequence>
<name>A0A2S6IHE5_9FLAO</name>
<keyword evidence="3" id="KW-1185">Reference proteome</keyword>
<comment type="caution">
    <text evidence="2">The sequence shown here is derived from an EMBL/GenBank/DDBJ whole genome shotgun (WGS) entry which is preliminary data.</text>
</comment>
<proteinExistence type="predicted"/>
<evidence type="ECO:0000313" key="2">
    <source>
        <dbReference type="EMBL" id="PPK93628.1"/>
    </source>
</evidence>
<dbReference type="AlphaFoldDB" id="A0A2S6IHE5"/>
<accession>A0A2S6IHE5</accession>
<evidence type="ECO:0000256" key="1">
    <source>
        <dbReference type="SAM" id="SignalP"/>
    </source>
</evidence>
<dbReference type="EMBL" id="PTJE01000006">
    <property type="protein sequence ID" value="PPK93628.1"/>
    <property type="molecule type" value="Genomic_DNA"/>
</dbReference>
<feature type="signal peptide" evidence="1">
    <location>
        <begin position="1"/>
        <end position="17"/>
    </location>
</feature>